<dbReference type="Gene3D" id="2.60.40.4270">
    <property type="entry name" value="Listeria-Bacteroides repeat domain"/>
    <property type="match status" value="3"/>
</dbReference>
<organism evidence="2 3">
    <name type="scientific">Paracholeplasma vituli</name>
    <dbReference type="NCBI Taxonomy" id="69473"/>
    <lineage>
        <taxon>Bacteria</taxon>
        <taxon>Bacillati</taxon>
        <taxon>Mycoplasmatota</taxon>
        <taxon>Mollicutes</taxon>
        <taxon>Acholeplasmatales</taxon>
        <taxon>Acholeplasmataceae</taxon>
        <taxon>Paracholeplasma</taxon>
    </lineage>
</organism>
<keyword evidence="3" id="KW-1185">Reference proteome</keyword>
<evidence type="ECO:0000313" key="2">
    <source>
        <dbReference type="EMBL" id="MCU0105361.1"/>
    </source>
</evidence>
<dbReference type="InterPro" id="IPR013378">
    <property type="entry name" value="InlB-like_B-rpt"/>
</dbReference>
<accession>A0ABT2PY11</accession>
<comment type="caution">
    <text evidence="2">The sequence shown here is derived from an EMBL/GenBank/DDBJ whole genome shotgun (WGS) entry which is preliminary data.</text>
</comment>
<reference evidence="3" key="1">
    <citation type="submission" date="2023-07" db="EMBL/GenBank/DDBJ databases">
        <title>Novel Mycoplasma species identified in domestic and wild animals.</title>
        <authorList>
            <person name="Volokhov D.V."/>
            <person name="Furtak V.A."/>
            <person name="Zagorodnyaya T.A."/>
        </authorList>
    </citation>
    <scope>NUCLEOTIDE SEQUENCE [LARGE SCALE GENOMIC DNA]</scope>
    <source>
        <strain evidence="3">92-19</strain>
    </source>
</reference>
<protein>
    <submittedName>
        <fullName evidence="2">InlB B-repeat-containing protein</fullName>
    </submittedName>
</protein>
<gene>
    <name evidence="2" type="ORF">N7603_06800</name>
</gene>
<dbReference type="RefSeq" id="WP_262096666.1">
    <property type="nucleotide sequence ID" value="NZ_JAOEGN010000012.1"/>
</dbReference>
<dbReference type="InterPro" id="IPR042229">
    <property type="entry name" value="Listeria/Bacterioides_rpt_sf"/>
</dbReference>
<proteinExistence type="predicted"/>
<evidence type="ECO:0000313" key="3">
    <source>
        <dbReference type="Proteomes" id="UP001209076"/>
    </source>
</evidence>
<dbReference type="PROSITE" id="PS51257">
    <property type="entry name" value="PROKAR_LIPOPROTEIN"/>
    <property type="match status" value="1"/>
</dbReference>
<sequence>MHTRFKQSIIAMMVLTMMLFLFGCEAKQNSGEPIIEEPIKYTLTFDTDGGSVVNSMLLEAGDSITYPKNPTKAGYVFNGWNMTIPSVMPAENITVKAIWVAEKYTLSFDTDGGSLMDPMVIDYLSPIGEITEPTKLGHTFKGWDKDIPEIMPNEGLSLKALWDINEYTITFDTDGGSLIEAIIAPYQSPVEVPVQPTKFGYTFVGWSQPIPELIPAENITIKALWTPIPVAKDTLFKEDFEALQNEKDSGNNFSEYIDFDYMGNTPILWEIINGRIDIGMKAGGNAITLGGFGNEITQAGMGRIYGSLSEGIQMLSFDARLPFSPKSTYPQGNGSDKAINVRIKVYINDILIETLQFKDDDEANKGKTFTLENLNIKGDYTLSIEISSGHRLTIDNLSWMTNVAPKAEVESVLINFEDDRFDFDNNETEHTLNGILFALKEVHTLVMHGEKELAYMDSSKQGSVVARFRGDKDDYFSTPVAYMYNVNPLEYVSKLTFDARLFGSQTYFSYDALIEIFIYDKSSSSFVLLETISELGTTFESYEISINESNVILKIQVTQGKVNLDNILYHA</sequence>
<name>A0ABT2PY11_9MOLU</name>
<dbReference type="EMBL" id="JAOEGN010000012">
    <property type="protein sequence ID" value="MCU0105361.1"/>
    <property type="molecule type" value="Genomic_DNA"/>
</dbReference>
<dbReference type="Proteomes" id="UP001209076">
    <property type="component" value="Unassembled WGS sequence"/>
</dbReference>
<comment type="subcellular location">
    <subcellularLocation>
        <location evidence="1">Cell envelope</location>
    </subcellularLocation>
</comment>
<dbReference type="Pfam" id="PF09479">
    <property type="entry name" value="Flg_new"/>
    <property type="match status" value="3"/>
</dbReference>
<evidence type="ECO:0000256" key="1">
    <source>
        <dbReference type="ARBA" id="ARBA00004196"/>
    </source>
</evidence>